<dbReference type="EMBL" id="CP060490">
    <property type="protein sequence ID" value="QNL44696.1"/>
    <property type="molecule type" value="Genomic_DNA"/>
</dbReference>
<dbReference type="AlphaFoldDB" id="A0A7G9B565"/>
<sequence>MKHEICVVNDFLTAAHREKVCAAAERHGYTVRFFETPEAAEGQLGQCEILYSHYPDLLRQAPELKWYCCSFAGVEPYMQPGIFPNEECLLTNSSGAYGVTIAEHMVMVTLMLMRRIMEYQASMARREWIQELPIRSILGSRITVLGTGDIGSNYARRVKAMGAAKVVGVNRSGGSGEPAYDAVYPSARLEEVLPQTEVLAMAMPSTAQTAGILSRERIALLPQNALVLNVGRGSAIDQEALIEALNAGRIAGAALDVMTPEPLPADHPLWSARNVLLTPHISGDMTLGWTCDKNVDLFCEDIENYCTGRPLIHAVDRTLGY</sequence>
<dbReference type="PANTHER" id="PTHR43333">
    <property type="entry name" value="2-HACID_DH_C DOMAIN-CONTAINING PROTEIN"/>
    <property type="match status" value="1"/>
</dbReference>
<dbReference type="GO" id="GO:0051287">
    <property type="term" value="F:NAD binding"/>
    <property type="evidence" value="ECO:0007669"/>
    <property type="project" value="InterPro"/>
</dbReference>
<dbReference type="CDD" id="cd05300">
    <property type="entry name" value="2-Hacid_dh_1"/>
    <property type="match status" value="1"/>
</dbReference>
<evidence type="ECO:0000256" key="2">
    <source>
        <dbReference type="ARBA" id="ARBA00023027"/>
    </source>
</evidence>
<dbReference type="InterPro" id="IPR006140">
    <property type="entry name" value="D-isomer_DH_NAD-bd"/>
</dbReference>
<keyword evidence="1" id="KW-0560">Oxidoreductase</keyword>
<dbReference type="SUPFAM" id="SSF51735">
    <property type="entry name" value="NAD(P)-binding Rossmann-fold domains"/>
    <property type="match status" value="1"/>
</dbReference>
<evidence type="ECO:0000313" key="4">
    <source>
        <dbReference type="EMBL" id="QNL44696.1"/>
    </source>
</evidence>
<dbReference type="KEGG" id="ohi:H8790_01170"/>
<dbReference type="GO" id="GO:0016491">
    <property type="term" value="F:oxidoreductase activity"/>
    <property type="evidence" value="ECO:0007669"/>
    <property type="project" value="UniProtKB-KW"/>
</dbReference>
<feature type="domain" description="D-isomer specific 2-hydroxyacid dehydrogenase NAD-binding" evidence="3">
    <location>
        <begin position="107"/>
        <end position="282"/>
    </location>
</feature>
<dbReference type="PANTHER" id="PTHR43333:SF1">
    <property type="entry name" value="D-ISOMER SPECIFIC 2-HYDROXYACID DEHYDROGENASE NAD-BINDING DOMAIN-CONTAINING PROTEIN"/>
    <property type="match status" value="1"/>
</dbReference>
<dbReference type="InterPro" id="IPR036291">
    <property type="entry name" value="NAD(P)-bd_dom_sf"/>
</dbReference>
<evidence type="ECO:0000313" key="5">
    <source>
        <dbReference type="Proteomes" id="UP000515960"/>
    </source>
</evidence>
<keyword evidence="2" id="KW-0520">NAD</keyword>
<dbReference type="Proteomes" id="UP000515960">
    <property type="component" value="Chromosome"/>
</dbReference>
<gene>
    <name evidence="4" type="ORF">H8790_01170</name>
</gene>
<name>A0A7G9B565_9FIRM</name>
<evidence type="ECO:0000256" key="1">
    <source>
        <dbReference type="ARBA" id="ARBA00023002"/>
    </source>
</evidence>
<dbReference type="RefSeq" id="WP_187333282.1">
    <property type="nucleotide sequence ID" value="NZ_CP060490.1"/>
</dbReference>
<proteinExistence type="predicted"/>
<dbReference type="SUPFAM" id="SSF52283">
    <property type="entry name" value="Formate/glycerate dehydrogenase catalytic domain-like"/>
    <property type="match status" value="1"/>
</dbReference>
<reference evidence="4 5" key="1">
    <citation type="submission" date="2020-08" db="EMBL/GenBank/DDBJ databases">
        <authorList>
            <person name="Liu C."/>
            <person name="Sun Q."/>
        </authorList>
    </citation>
    <scope>NUCLEOTIDE SEQUENCE [LARGE SCALE GENOMIC DNA]</scope>
    <source>
        <strain evidence="4 5">NSJ-62</strain>
    </source>
</reference>
<accession>A0A7G9B565</accession>
<evidence type="ECO:0000259" key="3">
    <source>
        <dbReference type="Pfam" id="PF02826"/>
    </source>
</evidence>
<dbReference type="Pfam" id="PF02826">
    <property type="entry name" value="2-Hacid_dh_C"/>
    <property type="match status" value="1"/>
</dbReference>
<keyword evidence="5" id="KW-1185">Reference proteome</keyword>
<protein>
    <submittedName>
        <fullName evidence="4">D-2-hydroxyacid dehydrogenase</fullName>
    </submittedName>
</protein>
<dbReference type="Gene3D" id="3.40.50.720">
    <property type="entry name" value="NAD(P)-binding Rossmann-like Domain"/>
    <property type="match status" value="2"/>
</dbReference>
<organism evidence="4 5">
    <name type="scientific">Oscillibacter hominis</name>
    <dbReference type="NCBI Taxonomy" id="2763056"/>
    <lineage>
        <taxon>Bacteria</taxon>
        <taxon>Bacillati</taxon>
        <taxon>Bacillota</taxon>
        <taxon>Clostridia</taxon>
        <taxon>Eubacteriales</taxon>
        <taxon>Oscillospiraceae</taxon>
        <taxon>Oscillibacter</taxon>
    </lineage>
</organism>